<name>A0ABX1VCB3_9PLAN</name>
<sequence length="456" mass="48052">MPRLLAAFAALTLAATPCISHAADWPQWRGPNFDGTSPETDLPTDWTDGGDGAIAWKTPLPGPGGGTPVVAGGRVFLTAAEGVGDDAQLIVLCFDAKSGKELWRRTAGTGNQTARVDEGNSASNSCVTDGQRVWATFGDGTISCLTAEGEPVWGADLQHRFGEFDIQFGFSSTPVLHDGRLYYQLIHGDGNASTNEARVVALDAATGATVWERERRTGASRENEHSYASIALNPFSEPHSLITHGGDYAIAHSLEGDELWRLGGLNPQGPDYHTTLRFVASAGVGQGANGQALTVVPTAKRGPVFAVACDEARRVAETEGRKPAPGGEQGADVIGTDAVVWSLDRGTPDVSTPLIAGGLVYLMGERGVLSVHDAATSEEVYQERLTGGLYRASPTLADGKLYAVDRDGVTSVVKAGRTYELLGQNELGEPTSASPAVADGTIYFRTFDTLIAVRKK</sequence>
<keyword evidence="1" id="KW-0732">Signal</keyword>
<organism evidence="3 4">
    <name type="scientific">Alienimonas chondri</name>
    <dbReference type="NCBI Taxonomy" id="2681879"/>
    <lineage>
        <taxon>Bacteria</taxon>
        <taxon>Pseudomonadati</taxon>
        <taxon>Planctomycetota</taxon>
        <taxon>Planctomycetia</taxon>
        <taxon>Planctomycetales</taxon>
        <taxon>Planctomycetaceae</taxon>
        <taxon>Alienimonas</taxon>
    </lineage>
</organism>
<feature type="domain" description="Pyrrolo-quinoline quinone repeat" evidence="2">
    <location>
        <begin position="91"/>
        <end position="262"/>
    </location>
</feature>
<dbReference type="InterPro" id="IPR002372">
    <property type="entry name" value="PQQ_rpt_dom"/>
</dbReference>
<dbReference type="SUPFAM" id="SSF50998">
    <property type="entry name" value="Quinoprotein alcohol dehydrogenase-like"/>
    <property type="match status" value="1"/>
</dbReference>
<reference evidence="3 4" key="1">
    <citation type="journal article" date="2020" name="Syst. Appl. Microbiol.">
        <title>Alienimonas chondri sp. nov., a novel planctomycete isolated from the biofilm of the red alga Chondrus crispus.</title>
        <authorList>
            <person name="Vitorino I."/>
            <person name="Albuquerque L."/>
            <person name="Wiegand S."/>
            <person name="Kallscheuer N."/>
            <person name="da Costa M.S."/>
            <person name="Lobo-da-Cunha A."/>
            <person name="Jogler C."/>
            <person name="Lage O.M."/>
        </authorList>
    </citation>
    <scope>NUCLEOTIDE SEQUENCE [LARGE SCALE GENOMIC DNA]</scope>
    <source>
        <strain evidence="3 4">LzC2</strain>
    </source>
</reference>
<dbReference type="Pfam" id="PF13360">
    <property type="entry name" value="PQQ_2"/>
    <property type="match status" value="2"/>
</dbReference>
<accession>A0ABX1VCB3</accession>
<proteinExistence type="predicted"/>
<dbReference type="InterPro" id="IPR015943">
    <property type="entry name" value="WD40/YVTN_repeat-like_dom_sf"/>
</dbReference>
<evidence type="ECO:0000313" key="4">
    <source>
        <dbReference type="Proteomes" id="UP000609651"/>
    </source>
</evidence>
<dbReference type="InterPro" id="IPR011047">
    <property type="entry name" value="Quinoprotein_ADH-like_sf"/>
</dbReference>
<dbReference type="PANTHER" id="PTHR34512">
    <property type="entry name" value="CELL SURFACE PROTEIN"/>
    <property type="match status" value="1"/>
</dbReference>
<evidence type="ECO:0000259" key="2">
    <source>
        <dbReference type="Pfam" id="PF13360"/>
    </source>
</evidence>
<evidence type="ECO:0000256" key="1">
    <source>
        <dbReference type="SAM" id="SignalP"/>
    </source>
</evidence>
<gene>
    <name evidence="3" type="primary">bamB_11</name>
    <name evidence="3" type="ORF">LzC2_16580</name>
</gene>
<keyword evidence="4" id="KW-1185">Reference proteome</keyword>
<feature type="signal peptide" evidence="1">
    <location>
        <begin position="1"/>
        <end position="22"/>
    </location>
</feature>
<feature type="domain" description="Pyrrolo-quinoline quinone repeat" evidence="2">
    <location>
        <begin position="336"/>
        <end position="414"/>
    </location>
</feature>
<dbReference type="Proteomes" id="UP000609651">
    <property type="component" value="Unassembled WGS sequence"/>
</dbReference>
<dbReference type="Gene3D" id="2.130.10.10">
    <property type="entry name" value="YVTN repeat-like/Quinoprotein amine dehydrogenase"/>
    <property type="match status" value="2"/>
</dbReference>
<dbReference type="EMBL" id="WTPX01000042">
    <property type="protein sequence ID" value="NNJ25586.1"/>
    <property type="molecule type" value="Genomic_DNA"/>
</dbReference>
<protein>
    <submittedName>
        <fullName evidence="3">Outer membrane protein assembly factor BamB</fullName>
    </submittedName>
</protein>
<dbReference type="RefSeq" id="WP_171185755.1">
    <property type="nucleotide sequence ID" value="NZ_WTPX01000042.1"/>
</dbReference>
<comment type="caution">
    <text evidence="3">The sequence shown here is derived from an EMBL/GenBank/DDBJ whole genome shotgun (WGS) entry which is preliminary data.</text>
</comment>
<dbReference type="PANTHER" id="PTHR34512:SF30">
    <property type="entry name" value="OUTER MEMBRANE PROTEIN ASSEMBLY FACTOR BAMB"/>
    <property type="match status" value="1"/>
</dbReference>
<feature type="chain" id="PRO_5045814526" evidence="1">
    <location>
        <begin position="23"/>
        <end position="456"/>
    </location>
</feature>
<evidence type="ECO:0000313" key="3">
    <source>
        <dbReference type="EMBL" id="NNJ25586.1"/>
    </source>
</evidence>